<protein>
    <recommendedName>
        <fullName evidence="3">WxL domain-containing protein</fullName>
    </recommendedName>
</protein>
<evidence type="ECO:0000256" key="1">
    <source>
        <dbReference type="SAM" id="MobiDB-lite"/>
    </source>
</evidence>
<dbReference type="EMBL" id="BMKI01000004">
    <property type="protein sequence ID" value="GGC91127.1"/>
    <property type="molecule type" value="Genomic_DNA"/>
</dbReference>
<reference evidence="5" key="1">
    <citation type="journal article" date="2019" name="Int. J. Syst. Evol. Microbiol.">
        <title>The Global Catalogue of Microorganisms (GCM) 10K type strain sequencing project: providing services to taxonomists for standard genome sequencing and annotation.</title>
        <authorList>
            <consortium name="The Broad Institute Genomics Platform"/>
            <consortium name="The Broad Institute Genome Sequencing Center for Infectious Disease"/>
            <person name="Wu L."/>
            <person name="Ma J."/>
        </authorList>
    </citation>
    <scope>NUCLEOTIDE SEQUENCE [LARGE SCALE GENOMIC DNA]</scope>
    <source>
        <strain evidence="5">CGMCC 1.15942</strain>
    </source>
</reference>
<organism evidence="4 5">
    <name type="scientific">Enterococcus wangshanyuanii</name>
    <dbReference type="NCBI Taxonomy" id="2005703"/>
    <lineage>
        <taxon>Bacteria</taxon>
        <taxon>Bacillati</taxon>
        <taxon>Bacillota</taxon>
        <taxon>Bacilli</taxon>
        <taxon>Lactobacillales</taxon>
        <taxon>Enterococcaceae</taxon>
        <taxon>Enterococcus</taxon>
    </lineage>
</organism>
<keyword evidence="5" id="KW-1185">Reference proteome</keyword>
<gene>
    <name evidence="4" type="ORF">GCM10011573_20930</name>
</gene>
<dbReference type="InterPro" id="IPR027994">
    <property type="entry name" value="WxL_dom"/>
</dbReference>
<name>A0ABQ1PB32_9ENTE</name>
<proteinExistence type="predicted"/>
<comment type="caution">
    <text evidence="4">The sequence shown here is derived from an EMBL/GenBank/DDBJ whole genome shotgun (WGS) entry which is preliminary data.</text>
</comment>
<feature type="chain" id="PRO_5045633155" description="WxL domain-containing protein" evidence="2">
    <location>
        <begin position="28"/>
        <end position="287"/>
    </location>
</feature>
<feature type="region of interest" description="Disordered" evidence="1">
    <location>
        <begin position="44"/>
        <end position="77"/>
    </location>
</feature>
<feature type="domain" description="WxL" evidence="3">
    <location>
        <begin position="32"/>
        <end position="285"/>
    </location>
</feature>
<sequence length="287" mass="29952">MKFTRLCAASLVAVIGLSTLGGAQAFAAEDDAAKLTSYGKVEVTEGEVGGGTDTKDPEKPTEPITDGSGGEEDKDKEITTQPNIGTYGIQAVSNLNFGTFSRQSATVEKFARPVTIYGAEKDALGNAVVTDGKLTPDMNDARLRGQYVQWADLRDGGNGYQIQAKMSEQFTNGSNKLVGATIDYSNGVLNYNTAQLGAVPKMGATVFQLTEDPQAEAVVVATADAGAGKGEYFAEYGQSKDFVDVNGVQNTLDTTASSVKLTVPAAVAASAPTGEYVATVTWTMVAQ</sequence>
<dbReference type="Pfam" id="PF13731">
    <property type="entry name" value="WxL"/>
    <property type="match status" value="1"/>
</dbReference>
<feature type="signal peptide" evidence="2">
    <location>
        <begin position="1"/>
        <end position="27"/>
    </location>
</feature>
<accession>A0ABQ1PB32</accession>
<evidence type="ECO:0000259" key="3">
    <source>
        <dbReference type="Pfam" id="PF13731"/>
    </source>
</evidence>
<evidence type="ECO:0000256" key="2">
    <source>
        <dbReference type="SAM" id="SignalP"/>
    </source>
</evidence>
<dbReference type="Proteomes" id="UP000630615">
    <property type="component" value="Unassembled WGS sequence"/>
</dbReference>
<evidence type="ECO:0000313" key="5">
    <source>
        <dbReference type="Proteomes" id="UP000630615"/>
    </source>
</evidence>
<keyword evidence="2" id="KW-0732">Signal</keyword>
<evidence type="ECO:0000313" key="4">
    <source>
        <dbReference type="EMBL" id="GGC91127.1"/>
    </source>
</evidence>
<dbReference type="RefSeq" id="WP_088270302.1">
    <property type="nucleotide sequence ID" value="NZ_BMKI01000004.1"/>
</dbReference>